<evidence type="ECO:0000313" key="2">
    <source>
        <dbReference type="EMBL" id="MFF3571901.1"/>
    </source>
</evidence>
<dbReference type="Proteomes" id="UP001601992">
    <property type="component" value="Unassembled WGS sequence"/>
</dbReference>
<dbReference type="GO" id="GO:0016301">
    <property type="term" value="F:kinase activity"/>
    <property type="evidence" value="ECO:0007669"/>
    <property type="project" value="UniProtKB-KW"/>
</dbReference>
<comment type="caution">
    <text evidence="2">The sequence shown here is derived from an EMBL/GenBank/DDBJ whole genome shotgun (WGS) entry which is preliminary data.</text>
</comment>
<reference evidence="2 3" key="1">
    <citation type="submission" date="2024-10" db="EMBL/GenBank/DDBJ databases">
        <title>The Natural Products Discovery Center: Release of the First 8490 Sequenced Strains for Exploring Actinobacteria Biosynthetic Diversity.</title>
        <authorList>
            <person name="Kalkreuter E."/>
            <person name="Kautsar S.A."/>
            <person name="Yang D."/>
            <person name="Bader C.D."/>
            <person name="Teijaro C.N."/>
            <person name="Fluegel L."/>
            <person name="Davis C.M."/>
            <person name="Simpson J.R."/>
            <person name="Lauterbach L."/>
            <person name="Steele A.D."/>
            <person name="Gui C."/>
            <person name="Meng S."/>
            <person name="Li G."/>
            <person name="Viehrig K."/>
            <person name="Ye F."/>
            <person name="Su P."/>
            <person name="Kiefer A.F."/>
            <person name="Nichols A."/>
            <person name="Cepeda A.J."/>
            <person name="Yan W."/>
            <person name="Fan B."/>
            <person name="Jiang Y."/>
            <person name="Adhikari A."/>
            <person name="Zheng C.-J."/>
            <person name="Schuster L."/>
            <person name="Cowan T.M."/>
            <person name="Smanski M.J."/>
            <person name="Chevrette M.G."/>
            <person name="De Carvalho L.P.S."/>
            <person name="Shen B."/>
        </authorList>
    </citation>
    <scope>NUCLEOTIDE SEQUENCE [LARGE SCALE GENOMIC DNA]</scope>
    <source>
        <strain evidence="2 3">NPDC002593</strain>
    </source>
</reference>
<sequence>MTRNEVEMSLDGLARRVREHAQRVDGRFILGIAGPPGAGKSTFAGALRDAVNALAGAAVAAVAPMDGFHLSNAELRIAGATARKGEPDTFDVAGYLAGLRRLRETSPGQAVPWPLYDRERHDPVPGGVVFDRQMIVITEGNYLLLGDVGAARWSAVRHCLDEVWYLDVPVETLRNRLLQRHIRGGKSAGFAEAKVARSDLLNAELVAATRDRADLVLYGDGPHYRLA</sequence>
<accession>A0ABW6S6I5</accession>
<dbReference type="EMBL" id="JBIAQY010000011">
    <property type="protein sequence ID" value="MFF3571901.1"/>
    <property type="molecule type" value="Genomic_DNA"/>
</dbReference>
<dbReference type="NCBIfam" id="NF006743">
    <property type="entry name" value="PRK09270.1-2"/>
    <property type="match status" value="1"/>
</dbReference>
<keyword evidence="2" id="KW-0418">Kinase</keyword>
<proteinExistence type="predicted"/>
<dbReference type="Pfam" id="PF00485">
    <property type="entry name" value="PRK"/>
    <property type="match status" value="1"/>
</dbReference>
<dbReference type="InterPro" id="IPR027417">
    <property type="entry name" value="P-loop_NTPase"/>
</dbReference>
<protein>
    <submittedName>
        <fullName evidence="2">Nucleoside/nucleotide kinase family protein</fullName>
    </submittedName>
</protein>
<gene>
    <name evidence="2" type="ORF">ACFYXQ_29380</name>
</gene>
<dbReference type="SUPFAM" id="SSF52540">
    <property type="entry name" value="P-loop containing nucleoside triphosphate hydrolases"/>
    <property type="match status" value="1"/>
</dbReference>
<keyword evidence="2" id="KW-0808">Transferase</keyword>
<keyword evidence="3" id="KW-1185">Reference proteome</keyword>
<name>A0ABW6S6I5_9NOCA</name>
<dbReference type="RefSeq" id="WP_387405599.1">
    <property type="nucleotide sequence ID" value="NZ_JBIAQY010000011.1"/>
</dbReference>
<dbReference type="Gene3D" id="3.40.50.300">
    <property type="entry name" value="P-loop containing nucleotide triphosphate hydrolases"/>
    <property type="match status" value="2"/>
</dbReference>
<dbReference type="PANTHER" id="PTHR10285">
    <property type="entry name" value="URIDINE KINASE"/>
    <property type="match status" value="1"/>
</dbReference>
<evidence type="ECO:0000259" key="1">
    <source>
        <dbReference type="Pfam" id="PF00485"/>
    </source>
</evidence>
<organism evidence="2 3">
    <name type="scientific">Nocardia jiangxiensis</name>
    <dbReference type="NCBI Taxonomy" id="282685"/>
    <lineage>
        <taxon>Bacteria</taxon>
        <taxon>Bacillati</taxon>
        <taxon>Actinomycetota</taxon>
        <taxon>Actinomycetes</taxon>
        <taxon>Mycobacteriales</taxon>
        <taxon>Nocardiaceae</taxon>
        <taxon>Nocardia</taxon>
    </lineage>
</organism>
<feature type="domain" description="Phosphoribulokinase/uridine kinase" evidence="1">
    <location>
        <begin position="29"/>
        <end position="183"/>
    </location>
</feature>
<evidence type="ECO:0000313" key="3">
    <source>
        <dbReference type="Proteomes" id="UP001601992"/>
    </source>
</evidence>
<dbReference type="InterPro" id="IPR006083">
    <property type="entry name" value="PRK/URK"/>
</dbReference>